<dbReference type="InterPro" id="IPR013494">
    <property type="entry name" value="CHP02678"/>
</dbReference>
<evidence type="ECO:0000313" key="2">
    <source>
        <dbReference type="Proteomes" id="UP001500618"/>
    </source>
</evidence>
<proteinExistence type="predicted"/>
<accession>A0ABN2G9P5</accession>
<comment type="caution">
    <text evidence="1">The sequence shown here is derived from an EMBL/GenBank/DDBJ whole genome shotgun (WGS) entry which is preliminary data.</text>
</comment>
<keyword evidence="2" id="KW-1185">Reference proteome</keyword>
<reference evidence="1 2" key="1">
    <citation type="journal article" date="2019" name="Int. J. Syst. Evol. Microbiol.">
        <title>The Global Catalogue of Microorganisms (GCM) 10K type strain sequencing project: providing services to taxonomists for standard genome sequencing and annotation.</title>
        <authorList>
            <consortium name="The Broad Institute Genomics Platform"/>
            <consortium name="The Broad Institute Genome Sequencing Center for Infectious Disease"/>
            <person name="Wu L."/>
            <person name="Ma J."/>
        </authorList>
    </citation>
    <scope>NUCLEOTIDE SEQUENCE [LARGE SCALE GENOMIC DNA]</scope>
    <source>
        <strain evidence="1 2">JCM 14718</strain>
    </source>
</reference>
<dbReference type="RefSeq" id="WP_344308488.1">
    <property type="nucleotide sequence ID" value="NZ_BAAANY010000005.1"/>
</dbReference>
<protein>
    <recommendedName>
        <fullName evidence="3">TIGR02678 family protein</fullName>
    </recommendedName>
</protein>
<dbReference type="Proteomes" id="UP001500618">
    <property type="component" value="Unassembled WGS sequence"/>
</dbReference>
<gene>
    <name evidence="1" type="ORF">GCM10009765_15740</name>
</gene>
<dbReference type="EMBL" id="BAAANY010000005">
    <property type="protein sequence ID" value="GAA1667105.1"/>
    <property type="molecule type" value="Genomic_DNA"/>
</dbReference>
<evidence type="ECO:0000313" key="1">
    <source>
        <dbReference type="EMBL" id="GAA1667105.1"/>
    </source>
</evidence>
<dbReference type="Pfam" id="PF09661">
    <property type="entry name" value="DUF2398"/>
    <property type="match status" value="1"/>
</dbReference>
<organism evidence="1 2">
    <name type="scientific">Fodinicola feengrottensis</name>
    <dbReference type="NCBI Taxonomy" id="435914"/>
    <lineage>
        <taxon>Bacteria</taxon>
        <taxon>Bacillati</taxon>
        <taxon>Actinomycetota</taxon>
        <taxon>Actinomycetes</taxon>
        <taxon>Mycobacteriales</taxon>
        <taxon>Fodinicola</taxon>
    </lineage>
</organism>
<evidence type="ECO:0008006" key="3">
    <source>
        <dbReference type="Google" id="ProtNLM"/>
    </source>
</evidence>
<name>A0ABN2G9P5_9ACTN</name>
<sequence length="381" mass="43116">MSRDTDDRQKAFTGLLAHPVVDRRRDPEMFALVRSSKHRRVLVDWFSERLGYRLVVTDAAARLFRLPLENETTTPRRYGPPGRRVLVLAVLAAAAAEDTEDITTTQDLSDRVRALTRHEDVDLAPYEPDRFVERQLFVKAVGLLVGTGALRPSGRGSDEERESWASHRNSVGGAYDVERELLLRMVDPAALAAALGQRPTGILVPESNTRFRLMRRLLELPVCLFADLTEPERTYLTSQKYRILAWCEEMTGWVAEQRAEGLALIAGGEDQTDLPFPRVKAVDFAALMVLDELRRRQDPRGMLDDDEVDRAVADVRARHPKAKTKELNDDMTVRTQVLELLRALDLVRPTTDGRWWISPVAARFRDPRVVAVSSTLDGDDR</sequence>